<accession>C4XTU2</accession>
<dbReference type="KEGG" id="dma:DMR_01160"/>
<dbReference type="InterPro" id="IPR002104">
    <property type="entry name" value="Integrase_catalytic"/>
</dbReference>
<organism evidence="5 6">
    <name type="scientific">Solidesulfovibrio magneticus (strain ATCC 700980 / DSM 13731 / RS-1)</name>
    <name type="common">Desulfovibrio magneticus</name>
    <dbReference type="NCBI Taxonomy" id="573370"/>
    <lineage>
        <taxon>Bacteria</taxon>
        <taxon>Pseudomonadati</taxon>
        <taxon>Thermodesulfobacteriota</taxon>
        <taxon>Desulfovibrionia</taxon>
        <taxon>Desulfovibrionales</taxon>
        <taxon>Desulfovibrionaceae</taxon>
        <taxon>Solidesulfovibrio</taxon>
    </lineage>
</organism>
<comment type="similarity">
    <text evidence="1">Belongs to the 'phage' integrase family.</text>
</comment>
<dbReference type="InterPro" id="IPR050090">
    <property type="entry name" value="Tyrosine_recombinase_XerCD"/>
</dbReference>
<dbReference type="InterPro" id="IPR011010">
    <property type="entry name" value="DNA_brk_join_enz"/>
</dbReference>
<feature type="domain" description="Tyr recombinase" evidence="4">
    <location>
        <begin position="233"/>
        <end position="403"/>
    </location>
</feature>
<gene>
    <name evidence="5" type="ordered locus">DMR_01160</name>
</gene>
<dbReference type="PANTHER" id="PTHR30349:SF64">
    <property type="entry name" value="PROPHAGE INTEGRASE INTD-RELATED"/>
    <property type="match status" value="1"/>
</dbReference>
<dbReference type="Pfam" id="PF00589">
    <property type="entry name" value="Phage_integrase"/>
    <property type="match status" value="1"/>
</dbReference>
<evidence type="ECO:0000256" key="1">
    <source>
        <dbReference type="ARBA" id="ARBA00008857"/>
    </source>
</evidence>
<dbReference type="InterPro" id="IPR013762">
    <property type="entry name" value="Integrase-like_cat_sf"/>
</dbReference>
<dbReference type="GO" id="GO:0015074">
    <property type="term" value="P:DNA integration"/>
    <property type="evidence" value="ECO:0007669"/>
    <property type="project" value="InterPro"/>
</dbReference>
<keyword evidence="3" id="KW-0233">DNA recombination</keyword>
<evidence type="ECO:0000313" key="6">
    <source>
        <dbReference type="Proteomes" id="UP000009071"/>
    </source>
</evidence>
<evidence type="ECO:0000259" key="4">
    <source>
        <dbReference type="PROSITE" id="PS51898"/>
    </source>
</evidence>
<dbReference type="CDD" id="cd00796">
    <property type="entry name" value="INT_Rci_Hp1_C"/>
    <property type="match status" value="1"/>
</dbReference>
<dbReference type="GO" id="GO:0006310">
    <property type="term" value="P:DNA recombination"/>
    <property type="evidence" value="ECO:0007669"/>
    <property type="project" value="UniProtKB-KW"/>
</dbReference>
<keyword evidence="2" id="KW-0238">DNA-binding</keyword>
<proteinExistence type="inferred from homology"/>
<sequence>MLTLRVFNFLKGVLMGVYQRDGRFMVYWNENGKRHDKSFGRGDDARLRAEAFDLAIMQAKEKGRPALEVEIVTVGVPGVVQSQAETAAVAPVGAVEANVAPVAPLAAPVVSVSPAAAPSKGLTFGQLSMMYLDHLRVSGRTEKHIASLENLLKRMFFDILGKDTPVAGMTYLKDIVPFIRQMQGVSQQTGKPRSQASVNRYCDYVDAIFNFGMEMELISKSPMKGRKKAKEQPRDVQIGIDDLKRIMDHAESHIRWAMEVCFNLGTRPGPSELFALRWEHVDFDAGTVRIYATKTKTFRTVPVTESFLIRLREMRDQSQSGFIVEYEGKPLTTIRRSFNTACEKAGITVDVRMYDLRHLFATTMLANGADLAAVSKLMGHSTVKMTADVYYHYLEGEKEKAVGKLPSLARV</sequence>
<dbReference type="Gene3D" id="1.10.443.10">
    <property type="entry name" value="Intergrase catalytic core"/>
    <property type="match status" value="1"/>
</dbReference>
<dbReference type="STRING" id="573370.DMR_01160"/>
<evidence type="ECO:0000256" key="2">
    <source>
        <dbReference type="ARBA" id="ARBA00023125"/>
    </source>
</evidence>
<dbReference type="InterPro" id="IPR010998">
    <property type="entry name" value="Integrase_recombinase_N"/>
</dbReference>
<dbReference type="GO" id="GO:0003677">
    <property type="term" value="F:DNA binding"/>
    <property type="evidence" value="ECO:0007669"/>
    <property type="project" value="UniProtKB-KW"/>
</dbReference>
<dbReference type="AlphaFoldDB" id="C4XTU2"/>
<dbReference type="SUPFAM" id="SSF56349">
    <property type="entry name" value="DNA breaking-rejoining enzymes"/>
    <property type="match status" value="1"/>
</dbReference>
<evidence type="ECO:0000313" key="5">
    <source>
        <dbReference type="EMBL" id="BAH73607.1"/>
    </source>
</evidence>
<dbReference type="eggNOG" id="COG0582">
    <property type="taxonomic scope" value="Bacteria"/>
</dbReference>
<name>C4XTU2_SOLM1</name>
<dbReference type="HOGENOM" id="CLU_027562_17_7_7"/>
<dbReference type="PANTHER" id="PTHR30349">
    <property type="entry name" value="PHAGE INTEGRASE-RELATED"/>
    <property type="match status" value="1"/>
</dbReference>
<dbReference type="PROSITE" id="PS51898">
    <property type="entry name" value="TYR_RECOMBINASE"/>
    <property type="match status" value="1"/>
</dbReference>
<reference evidence="5 6" key="1">
    <citation type="journal article" date="2009" name="Genome Res.">
        <title>Whole genome sequence of Desulfovibrio magneticus strain RS-1 revealed common gene clusters in magnetotactic bacteria.</title>
        <authorList>
            <person name="Nakazawa H."/>
            <person name="Arakaki A."/>
            <person name="Narita-Yamada S."/>
            <person name="Yashiro I."/>
            <person name="Jinno K."/>
            <person name="Aoki N."/>
            <person name="Tsuruyama A."/>
            <person name="Okamura Y."/>
            <person name="Tanikawa S."/>
            <person name="Fujita N."/>
            <person name="Takeyama H."/>
            <person name="Matsunaga T."/>
        </authorList>
    </citation>
    <scope>NUCLEOTIDE SEQUENCE [LARGE SCALE GENOMIC DNA]</scope>
    <source>
        <strain evidence="6">ATCC 700980 / DSM 13731 / RS-1</strain>
    </source>
</reference>
<dbReference type="Proteomes" id="UP000009071">
    <property type="component" value="Chromosome"/>
</dbReference>
<dbReference type="Gene3D" id="1.10.150.130">
    <property type="match status" value="1"/>
</dbReference>
<dbReference type="EMBL" id="AP010904">
    <property type="protein sequence ID" value="BAH73607.1"/>
    <property type="molecule type" value="Genomic_DNA"/>
</dbReference>
<keyword evidence="6" id="KW-1185">Reference proteome</keyword>
<protein>
    <submittedName>
        <fullName evidence="5">Site-specific recombinase</fullName>
    </submittedName>
</protein>
<evidence type="ECO:0000256" key="3">
    <source>
        <dbReference type="ARBA" id="ARBA00023172"/>
    </source>
</evidence>